<dbReference type="OrthoDB" id="3335211at2759"/>
<dbReference type="Proteomes" id="UP000623467">
    <property type="component" value="Unassembled WGS sequence"/>
</dbReference>
<dbReference type="AlphaFoldDB" id="A0A8H7CKE6"/>
<dbReference type="EMBL" id="JACAZH010000028">
    <property type="protein sequence ID" value="KAF7340959.1"/>
    <property type="molecule type" value="Genomic_DNA"/>
</dbReference>
<gene>
    <name evidence="1" type="ORF">MSAN_02081200</name>
</gene>
<evidence type="ECO:0000313" key="2">
    <source>
        <dbReference type="Proteomes" id="UP000623467"/>
    </source>
</evidence>
<comment type="caution">
    <text evidence="1">The sequence shown here is derived from an EMBL/GenBank/DDBJ whole genome shotgun (WGS) entry which is preliminary data.</text>
</comment>
<organism evidence="1 2">
    <name type="scientific">Mycena sanguinolenta</name>
    <dbReference type="NCBI Taxonomy" id="230812"/>
    <lineage>
        <taxon>Eukaryota</taxon>
        <taxon>Fungi</taxon>
        <taxon>Dikarya</taxon>
        <taxon>Basidiomycota</taxon>
        <taxon>Agaricomycotina</taxon>
        <taxon>Agaricomycetes</taxon>
        <taxon>Agaricomycetidae</taxon>
        <taxon>Agaricales</taxon>
        <taxon>Marasmiineae</taxon>
        <taxon>Mycenaceae</taxon>
        <taxon>Mycena</taxon>
    </lineage>
</organism>
<proteinExistence type="predicted"/>
<reference evidence="1" key="1">
    <citation type="submission" date="2020-05" db="EMBL/GenBank/DDBJ databases">
        <title>Mycena genomes resolve the evolution of fungal bioluminescence.</title>
        <authorList>
            <person name="Tsai I.J."/>
        </authorList>
    </citation>
    <scope>NUCLEOTIDE SEQUENCE</scope>
    <source>
        <strain evidence="1">160909Yilan</strain>
    </source>
</reference>
<evidence type="ECO:0000313" key="1">
    <source>
        <dbReference type="EMBL" id="KAF7340959.1"/>
    </source>
</evidence>
<protein>
    <submittedName>
        <fullName evidence="1">Uncharacterized protein</fullName>
    </submittedName>
</protein>
<keyword evidence="2" id="KW-1185">Reference proteome</keyword>
<accession>A0A8H7CKE6</accession>
<sequence>MSSIPPELIGLIVSKIDHFPVLKACSLAGSIFCGPSQRILFHSVRLKVPCSPKFCTFLEDSPHVAPYIINLDLLFGPSTPDTALDLLQRIFSRLTNVRRCRIIGQLPSRFCLPPHQPLRELDLKGLRASPAVLFHLLLTGPPLHTLSCSFVYLTERADDLPVGLLQNAPKIENLELKDHTSGLYELLLHPQLKPYTSTMRGLSMRAFDDPNSRLTFQTAHTLEHISLGFSVIHFTLAASSLTEIPLLLKGEVPNPSSSSLGSGNWSTFPKAIVFGGAFEDAQIEALRKAVTETPGTKRIPWLRVDWSRPHPPIGPEYAAAIVERTKAMLSKLESEGKFDVEDDSIYLI</sequence>
<name>A0A8H7CKE6_9AGAR</name>